<protein>
    <submittedName>
        <fullName evidence="1">Uncharacterized protein</fullName>
    </submittedName>
</protein>
<reference evidence="1 2" key="1">
    <citation type="submission" date="2013-06" db="EMBL/GenBank/DDBJ databases">
        <authorList>
            <person name="Weinstock G."/>
            <person name="Sodergren E."/>
            <person name="Lobos E.A."/>
            <person name="Fulton L."/>
            <person name="Fulton R."/>
            <person name="Courtney L."/>
            <person name="Fronick C."/>
            <person name="O'Laughlin M."/>
            <person name="Godfrey J."/>
            <person name="Wilson R.M."/>
            <person name="Miner T."/>
            <person name="Farmer C."/>
            <person name="Delehaunty K."/>
            <person name="Cordes M."/>
            <person name="Minx P."/>
            <person name="Tomlinson C."/>
            <person name="Chen J."/>
            <person name="Wollam A."/>
            <person name="Pepin K.H."/>
            <person name="Bhonagiri V."/>
            <person name="Zhang X."/>
            <person name="Warren W."/>
            <person name="Mitreva M."/>
            <person name="Mardis E.R."/>
            <person name="Wilson R.K."/>
        </authorList>
    </citation>
    <scope>NUCLEOTIDE SEQUENCE [LARGE SCALE GENOMIC DNA]</scope>
    <source>
        <strain evidence="1 2">F0570</strain>
    </source>
</reference>
<dbReference type="AlphaFoldDB" id="A0A0E2LMU7"/>
<dbReference type="HOGENOM" id="CLU_823516_0_0_10"/>
<dbReference type="RefSeq" id="WP_021664973.1">
    <property type="nucleotide sequence ID" value="NZ_KI259111.1"/>
</dbReference>
<evidence type="ECO:0000313" key="1">
    <source>
        <dbReference type="EMBL" id="ERJ63615.1"/>
    </source>
</evidence>
<comment type="caution">
    <text evidence="1">The sequence shown here is derived from an EMBL/GenBank/DDBJ whole genome shotgun (WGS) entry which is preliminary data.</text>
</comment>
<evidence type="ECO:0000313" key="2">
    <source>
        <dbReference type="Proteomes" id="UP000016630"/>
    </source>
</evidence>
<sequence>MLSEQENVLDLVAELDAVQAQQLLQVGQSVNDLWDSFGSPHLSQKVSSLSAYMSLISQMETKALQKDGNSYVCDTIDIAFANSPFILPDPAVMEGRELSLFKSTANTYCGGYDGGVYVHYNASTPSPLRGGVVFGGSRDILQTTTTTPPANGISHSPISGCIAYFPRPENGTYALKEIACGEQIILTFRAVSIRGKHYWLVVNQSEGAAKLSHTEASDLLIAKKKVAGEVAWVAKLNGVIIPRTYITANIFSVTDEMARITYNGTSSRATMTVPYSLPDGFEFRVQNNTRYPLALAGKTIVGGIRSIPARSIYNIRVESAGLILSPHLKNLDSSTGE</sequence>
<organism evidence="1 2">
    <name type="scientific">Porphyromonas gingivalis F0570</name>
    <dbReference type="NCBI Taxonomy" id="1227271"/>
    <lineage>
        <taxon>Bacteria</taxon>
        <taxon>Pseudomonadati</taxon>
        <taxon>Bacteroidota</taxon>
        <taxon>Bacteroidia</taxon>
        <taxon>Bacteroidales</taxon>
        <taxon>Porphyromonadaceae</taxon>
        <taxon>Porphyromonas</taxon>
    </lineage>
</organism>
<dbReference type="PATRIC" id="fig|1227271.3.peg.2051"/>
<dbReference type="Proteomes" id="UP000016630">
    <property type="component" value="Unassembled WGS sequence"/>
</dbReference>
<gene>
    <name evidence="1" type="ORF">HMPREF1555_02337</name>
</gene>
<accession>A0A0E2LMU7</accession>
<name>A0A0E2LMU7_PORGN</name>
<dbReference type="EMBL" id="AWUW01000158">
    <property type="protein sequence ID" value="ERJ63615.1"/>
    <property type="molecule type" value="Genomic_DNA"/>
</dbReference>
<proteinExistence type="predicted"/>